<dbReference type="Proteomes" id="UP000269396">
    <property type="component" value="Unassembled WGS sequence"/>
</dbReference>
<evidence type="ECO:0000313" key="1">
    <source>
        <dbReference type="EMBL" id="VDP73831.1"/>
    </source>
</evidence>
<accession>A0A183PSG6</accession>
<dbReference type="EMBL" id="UZAL01038498">
    <property type="protein sequence ID" value="VDP73831.1"/>
    <property type="molecule type" value="Genomic_DNA"/>
</dbReference>
<keyword evidence="2" id="KW-1185">Reference proteome</keyword>
<evidence type="ECO:0000313" key="2">
    <source>
        <dbReference type="Proteomes" id="UP000269396"/>
    </source>
</evidence>
<proteinExistence type="predicted"/>
<dbReference type="AlphaFoldDB" id="A0A183PSG6"/>
<protein>
    <submittedName>
        <fullName evidence="1">Uncharacterized protein</fullName>
    </submittedName>
</protein>
<reference evidence="1 2" key="1">
    <citation type="submission" date="2018-11" db="EMBL/GenBank/DDBJ databases">
        <authorList>
            <consortium name="Pathogen Informatics"/>
        </authorList>
    </citation>
    <scope>NUCLEOTIDE SEQUENCE [LARGE SCALE GENOMIC DNA]</scope>
    <source>
        <strain>Denwood</strain>
        <strain evidence="2">Zambia</strain>
    </source>
</reference>
<sequence>MVEPTGTHVPANVARLGHHDGRGLSVSPHRLSSTAHQGGAVNWLIKNYPVTFLGSVVSFGVVLILGYSVVCVAKNPDLYIAIYDRVPRDEFFFEKDYFGAKLPETSNIAPPVRMHYNGVLDLPYEDKHVHPSKEL</sequence>
<organism evidence="1 2">
    <name type="scientific">Schistosoma mattheei</name>
    <dbReference type="NCBI Taxonomy" id="31246"/>
    <lineage>
        <taxon>Eukaryota</taxon>
        <taxon>Metazoa</taxon>
        <taxon>Spiralia</taxon>
        <taxon>Lophotrochozoa</taxon>
        <taxon>Platyhelminthes</taxon>
        <taxon>Trematoda</taxon>
        <taxon>Digenea</taxon>
        <taxon>Strigeidida</taxon>
        <taxon>Schistosomatoidea</taxon>
        <taxon>Schistosomatidae</taxon>
        <taxon>Schistosoma</taxon>
    </lineage>
</organism>
<gene>
    <name evidence="1" type="ORF">SMTD_LOCUS17302</name>
</gene>
<name>A0A183PSG6_9TREM</name>